<organism evidence="6 7">
    <name type="scientific">Dictyoglomus thermophilum (strain ATCC 35947 / DSM 3960 / H-6-12)</name>
    <dbReference type="NCBI Taxonomy" id="309799"/>
    <lineage>
        <taxon>Bacteria</taxon>
        <taxon>Pseudomonadati</taxon>
        <taxon>Dictyoglomota</taxon>
        <taxon>Dictyoglomia</taxon>
        <taxon>Dictyoglomales</taxon>
        <taxon>Dictyoglomaceae</taxon>
        <taxon>Dictyoglomus</taxon>
    </lineage>
</organism>
<name>B5YCG2_DICT6</name>
<dbReference type="Pfam" id="PF03717">
    <property type="entry name" value="PBP_dimer"/>
    <property type="match status" value="1"/>
</dbReference>
<dbReference type="GO" id="GO:0005886">
    <property type="term" value="C:plasma membrane"/>
    <property type="evidence" value="ECO:0007669"/>
    <property type="project" value="TreeGrafter"/>
</dbReference>
<keyword evidence="2" id="KW-0121">Carboxypeptidase</keyword>
<comment type="subcellular location">
    <subcellularLocation>
        <location evidence="1">Membrane</location>
    </subcellularLocation>
</comment>
<dbReference type="Gene3D" id="3.90.1310.10">
    <property type="entry name" value="Penicillin-binding protein 2a (Domain 2)"/>
    <property type="match status" value="1"/>
</dbReference>
<dbReference type="Proteomes" id="UP000001733">
    <property type="component" value="Chromosome"/>
</dbReference>
<reference evidence="6 7" key="1">
    <citation type="journal article" date="2014" name="Genome Announc.">
        <title>Complete Genome Sequence of the Extreme Thermophile Dictyoglomus thermophilum H-6-12.</title>
        <authorList>
            <person name="Coil D.A."/>
            <person name="Badger J.H."/>
            <person name="Forberger H.C."/>
            <person name="Riggs F."/>
            <person name="Madupu R."/>
            <person name="Fedorova N."/>
            <person name="Ward N."/>
            <person name="Robb F.T."/>
            <person name="Eisen J.A."/>
        </authorList>
    </citation>
    <scope>NUCLEOTIDE SEQUENCE [LARGE SCALE GENOMIC DNA]</scope>
    <source>
        <strain evidence="7">ATCC 35947 / DSM 3960 / H-6-12</strain>
    </source>
</reference>
<evidence type="ECO:0000313" key="6">
    <source>
        <dbReference type="EMBL" id="ACI18943.1"/>
    </source>
</evidence>
<keyword evidence="2" id="KW-0645">Protease</keyword>
<dbReference type="InterPro" id="IPR036138">
    <property type="entry name" value="PBP_dimer_sf"/>
</dbReference>
<evidence type="ECO:0000259" key="5">
    <source>
        <dbReference type="Pfam" id="PF03717"/>
    </source>
</evidence>
<dbReference type="Gene3D" id="3.30.1390.30">
    <property type="entry name" value="Penicillin-binding protein 2a, domain 3"/>
    <property type="match status" value="1"/>
</dbReference>
<evidence type="ECO:0000259" key="4">
    <source>
        <dbReference type="Pfam" id="PF00905"/>
    </source>
</evidence>
<dbReference type="PANTHER" id="PTHR30627">
    <property type="entry name" value="PEPTIDOGLYCAN D,D-TRANSPEPTIDASE"/>
    <property type="match status" value="1"/>
</dbReference>
<dbReference type="GO" id="GO:0008658">
    <property type="term" value="F:penicillin binding"/>
    <property type="evidence" value="ECO:0007669"/>
    <property type="project" value="InterPro"/>
</dbReference>
<evidence type="ECO:0000256" key="2">
    <source>
        <dbReference type="ARBA" id="ARBA00022645"/>
    </source>
</evidence>
<dbReference type="EMBL" id="CP001146">
    <property type="protein sequence ID" value="ACI18943.1"/>
    <property type="molecule type" value="Genomic_DNA"/>
</dbReference>
<dbReference type="Gene3D" id="3.40.710.10">
    <property type="entry name" value="DD-peptidase/beta-lactamase superfamily"/>
    <property type="match status" value="1"/>
</dbReference>
<dbReference type="AlphaFoldDB" id="B5YCG2"/>
<feature type="domain" description="Penicillin-binding protein dimerisation" evidence="5">
    <location>
        <begin position="24"/>
        <end position="199"/>
    </location>
</feature>
<evidence type="ECO:0000256" key="3">
    <source>
        <dbReference type="ARBA" id="ARBA00023136"/>
    </source>
</evidence>
<dbReference type="Pfam" id="PF00905">
    <property type="entry name" value="Transpeptidase"/>
    <property type="match status" value="1"/>
</dbReference>
<protein>
    <submittedName>
        <fullName evidence="6">Penicillin-binding protein 2</fullName>
    </submittedName>
</protein>
<sequence>MQILNREKFVKLAMVINMAQQIYIPAKRGTIFDRNGEIISLSDEIIGVFVIQKYLPQNEAQKLVVLSKLSAIIDKDIKVILQNIERRKWDLYGPIFISEITKEQAIKILEKQGELPGIVVDTTYSRYNYYPYETAHLMGYLGAISQDEMKKLSEAYKEIYHSSSMIGKDGIEKVYDRILRGKDGKLFRYIDAKNNIVGTEIAEIPVEGNSIRLSIDIDIQRLGYKLLKNYRSSLVMLKPATGEIIALVSSPSFDPNRLSIGDNAYFLSLSTDNKNFPLFNRSIQGTYQPGSTFKLVTAATALKNNKWDPNRSENCTGALRIGKRYSMIGRYMVLLRI</sequence>
<dbReference type="SUPFAM" id="SSF56601">
    <property type="entry name" value="beta-lactamase/transpeptidase-like"/>
    <property type="match status" value="1"/>
</dbReference>
<dbReference type="InterPro" id="IPR050515">
    <property type="entry name" value="Beta-lactam/transpept"/>
</dbReference>
<evidence type="ECO:0000313" key="7">
    <source>
        <dbReference type="Proteomes" id="UP000001733"/>
    </source>
</evidence>
<dbReference type="InterPro" id="IPR001460">
    <property type="entry name" value="PCN-bd_Tpept"/>
</dbReference>
<dbReference type="HOGENOM" id="CLU_823179_0_0_0"/>
<dbReference type="InterPro" id="IPR005311">
    <property type="entry name" value="PBP_dimer"/>
</dbReference>
<keyword evidence="3" id="KW-0472">Membrane</keyword>
<dbReference type="InterPro" id="IPR012338">
    <property type="entry name" value="Beta-lactam/transpept-like"/>
</dbReference>
<gene>
    <name evidence="6" type="ordered locus">DICTH_0337</name>
</gene>
<dbReference type="GO" id="GO:0071555">
    <property type="term" value="P:cell wall organization"/>
    <property type="evidence" value="ECO:0007669"/>
    <property type="project" value="TreeGrafter"/>
</dbReference>
<dbReference type="STRING" id="309799.DICTH_0337"/>
<keyword evidence="2" id="KW-0378">Hydrolase</keyword>
<dbReference type="eggNOG" id="COG0768">
    <property type="taxonomic scope" value="Bacteria"/>
</dbReference>
<feature type="domain" description="Penicillin-binding protein transpeptidase" evidence="4">
    <location>
        <begin position="234"/>
        <end position="317"/>
    </location>
</feature>
<proteinExistence type="predicted"/>
<dbReference type="PaxDb" id="309799-DICTH_0337"/>
<dbReference type="KEGG" id="dth:DICTH_0337"/>
<dbReference type="GO" id="GO:0004180">
    <property type="term" value="F:carboxypeptidase activity"/>
    <property type="evidence" value="ECO:0007669"/>
    <property type="project" value="UniProtKB-KW"/>
</dbReference>
<keyword evidence="7" id="KW-1185">Reference proteome</keyword>
<evidence type="ECO:0000256" key="1">
    <source>
        <dbReference type="ARBA" id="ARBA00004370"/>
    </source>
</evidence>
<accession>B5YCG2</accession>
<dbReference type="SUPFAM" id="SSF56519">
    <property type="entry name" value="Penicillin binding protein dimerisation domain"/>
    <property type="match status" value="1"/>
</dbReference>